<protein>
    <submittedName>
        <fullName evidence="1">Prolyl-tRNA synthetase</fullName>
    </submittedName>
</protein>
<proteinExistence type="predicted"/>
<dbReference type="GO" id="GO:0004812">
    <property type="term" value="F:aminoacyl-tRNA ligase activity"/>
    <property type="evidence" value="ECO:0007669"/>
    <property type="project" value="UniProtKB-KW"/>
</dbReference>
<evidence type="ECO:0000313" key="1">
    <source>
        <dbReference type="EMBL" id="SUN60197.1"/>
    </source>
</evidence>
<dbReference type="InterPro" id="IPR009267">
    <property type="entry name" value="NTP_transf_6"/>
</dbReference>
<reference evidence="1 2" key="1">
    <citation type="submission" date="2018-06" db="EMBL/GenBank/DDBJ databases">
        <authorList>
            <consortium name="Pathogen Informatics"/>
            <person name="Doyle S."/>
        </authorList>
    </citation>
    <scope>NUCLEOTIDE SEQUENCE [LARGE SCALE GENOMIC DNA]</scope>
    <source>
        <strain evidence="1 2">NCTC12224</strain>
    </source>
</reference>
<dbReference type="PANTHER" id="PTHR39166">
    <property type="entry name" value="BLL1166 PROTEIN"/>
    <property type="match status" value="1"/>
</dbReference>
<dbReference type="OrthoDB" id="1901124at2"/>
<keyword evidence="1" id="KW-0436">Ligase</keyword>
<dbReference type="Pfam" id="PF06042">
    <property type="entry name" value="NTP_transf_6"/>
    <property type="match status" value="1"/>
</dbReference>
<dbReference type="Proteomes" id="UP000254924">
    <property type="component" value="Unassembled WGS sequence"/>
</dbReference>
<sequence>MDLERLFTSDEELMAILSTIADLGLKDAWLAAGTLRNYVWNSLSGKNGLEEMSDVDVVFFDPELSYEASCQIERDLQKRFPNYQWELKNQVYMHIHSPNTLPYTSACDAVSKYPERCTAIAARLKEDKLELFLPYGDEDIMNFIVRTTPHFTENSARMETYRKRQQKKDWRNKWKNLQIMDI</sequence>
<evidence type="ECO:0000313" key="2">
    <source>
        <dbReference type="Proteomes" id="UP000254924"/>
    </source>
</evidence>
<organism evidence="1 2">
    <name type="scientific">Streptococcus hyointestinalis</name>
    <dbReference type="NCBI Taxonomy" id="1337"/>
    <lineage>
        <taxon>Bacteria</taxon>
        <taxon>Bacillati</taxon>
        <taxon>Bacillota</taxon>
        <taxon>Bacilli</taxon>
        <taxon>Lactobacillales</taxon>
        <taxon>Streptococcaceae</taxon>
        <taxon>Streptococcus</taxon>
    </lineage>
</organism>
<keyword evidence="1" id="KW-0030">Aminoacyl-tRNA synthetase</keyword>
<gene>
    <name evidence="1" type="primary">proS_2</name>
    <name evidence="1" type="ORF">NCTC12224_00747</name>
</gene>
<dbReference type="PANTHER" id="PTHR39166:SF1">
    <property type="entry name" value="BLL1166 PROTEIN"/>
    <property type="match status" value="1"/>
</dbReference>
<accession>A0A380K688</accession>
<name>A0A380K688_9STRE</name>
<dbReference type="AlphaFoldDB" id="A0A380K688"/>
<dbReference type="EMBL" id="UHFN01000007">
    <property type="protein sequence ID" value="SUN60197.1"/>
    <property type="molecule type" value="Genomic_DNA"/>
</dbReference>
<keyword evidence="2" id="KW-1185">Reference proteome</keyword>